<keyword evidence="4" id="KW-1185">Reference proteome</keyword>
<reference evidence="3 4" key="1">
    <citation type="journal article" date="2014" name="BMC Genomics">
        <title>Comparative genomics of the major fungal agents of human and animal Sporotrichosis: Sporothrix schenckii and Sporothrix brasiliensis.</title>
        <authorList>
            <person name="Teixeira M.M."/>
            <person name="de Almeida L.G."/>
            <person name="Kubitschek-Barreira P."/>
            <person name="Alves F.L."/>
            <person name="Kioshima E.S."/>
            <person name="Abadio A.K."/>
            <person name="Fernandes L."/>
            <person name="Derengowski L.S."/>
            <person name="Ferreira K.S."/>
            <person name="Souza R.C."/>
            <person name="Ruiz J.C."/>
            <person name="de Andrade N.C."/>
            <person name="Paes H.C."/>
            <person name="Nicola A.M."/>
            <person name="Albuquerque P."/>
            <person name="Gerber A.L."/>
            <person name="Martins V.P."/>
            <person name="Peconick L.D."/>
            <person name="Neto A.V."/>
            <person name="Chaucanez C.B."/>
            <person name="Silva P.A."/>
            <person name="Cunha O.L."/>
            <person name="de Oliveira F.F."/>
            <person name="dos Santos T.C."/>
            <person name="Barros A.L."/>
            <person name="Soares M.A."/>
            <person name="de Oliveira L.M."/>
            <person name="Marini M.M."/>
            <person name="Villalobos-Duno H."/>
            <person name="Cunha M.M."/>
            <person name="de Hoog S."/>
            <person name="da Silveira J.F."/>
            <person name="Henrissat B."/>
            <person name="Nino-Vega G.A."/>
            <person name="Cisalpino P.S."/>
            <person name="Mora-Montes H.M."/>
            <person name="Almeida S.R."/>
            <person name="Stajich J.E."/>
            <person name="Lopes-Bezerra L.M."/>
            <person name="Vasconcelos A.T."/>
            <person name="Felipe M.S."/>
        </authorList>
    </citation>
    <scope>NUCLEOTIDE SEQUENCE [LARGE SCALE GENOMIC DNA]</scope>
    <source>
        <strain evidence="3 4">5110</strain>
    </source>
</reference>
<dbReference type="OrthoDB" id="5244644at2759"/>
<organism evidence="3 4">
    <name type="scientific">Sporothrix brasiliensis 5110</name>
    <dbReference type="NCBI Taxonomy" id="1398154"/>
    <lineage>
        <taxon>Eukaryota</taxon>
        <taxon>Fungi</taxon>
        <taxon>Dikarya</taxon>
        <taxon>Ascomycota</taxon>
        <taxon>Pezizomycotina</taxon>
        <taxon>Sordariomycetes</taxon>
        <taxon>Sordariomycetidae</taxon>
        <taxon>Ophiostomatales</taxon>
        <taxon>Ophiostomataceae</taxon>
        <taxon>Sporothrix</taxon>
    </lineage>
</organism>
<evidence type="ECO:0000313" key="4">
    <source>
        <dbReference type="Proteomes" id="UP000031575"/>
    </source>
</evidence>
<keyword evidence="2" id="KW-0472">Membrane</keyword>
<feature type="compositionally biased region" description="Basic residues" evidence="1">
    <location>
        <begin position="164"/>
        <end position="179"/>
    </location>
</feature>
<keyword evidence="2" id="KW-1133">Transmembrane helix</keyword>
<protein>
    <submittedName>
        <fullName evidence="3">Uncharacterized protein</fullName>
    </submittedName>
</protein>
<keyword evidence="2" id="KW-0812">Transmembrane</keyword>
<dbReference type="AlphaFoldDB" id="A0A0C2FVZ6"/>
<sequence length="193" mass="21591">MAPPPVPLLSPRVPQPSRTLPSSRVVREYLLRVRQATSSTVTVVADASGDGGGNNLSGGAIAGIVIGSVVGFLLLLWIFRSCFNLGAPPNDEREAWYRDVEPRHAHHRDRHRHHHHHRSRSRDDRDGRYYYSSDGRSHSRPPSYGLYTQSTPVAEPVPVVVRGSSRRRRSSLSKARSPRRSSTIVVEDSRGRY</sequence>
<dbReference type="HOGENOM" id="CLU_108099_1_0_1"/>
<proteinExistence type="predicted"/>
<dbReference type="GeneID" id="63676752"/>
<evidence type="ECO:0000256" key="1">
    <source>
        <dbReference type="SAM" id="MobiDB-lite"/>
    </source>
</evidence>
<evidence type="ECO:0000256" key="2">
    <source>
        <dbReference type="SAM" id="Phobius"/>
    </source>
</evidence>
<dbReference type="EMBL" id="AWTV01000002">
    <property type="protein sequence ID" value="KIH95163.1"/>
    <property type="molecule type" value="Genomic_DNA"/>
</dbReference>
<name>A0A0C2FVZ6_9PEZI</name>
<accession>A0A0C2FVZ6</accession>
<feature type="compositionally biased region" description="Basic residues" evidence="1">
    <location>
        <begin position="105"/>
        <end position="120"/>
    </location>
</feature>
<dbReference type="VEuPathDB" id="FungiDB:SPBR_03540"/>
<feature type="transmembrane region" description="Helical" evidence="2">
    <location>
        <begin position="60"/>
        <end position="79"/>
    </location>
</feature>
<evidence type="ECO:0000313" key="3">
    <source>
        <dbReference type="EMBL" id="KIH95163.1"/>
    </source>
</evidence>
<dbReference type="RefSeq" id="XP_040623173.1">
    <property type="nucleotide sequence ID" value="XM_040761831.1"/>
</dbReference>
<comment type="caution">
    <text evidence="3">The sequence shown here is derived from an EMBL/GenBank/DDBJ whole genome shotgun (WGS) entry which is preliminary data.</text>
</comment>
<dbReference type="Proteomes" id="UP000031575">
    <property type="component" value="Unassembled WGS sequence"/>
</dbReference>
<gene>
    <name evidence="3" type="ORF">SPBR_03540</name>
</gene>
<feature type="region of interest" description="Disordered" evidence="1">
    <location>
        <begin position="105"/>
        <end position="193"/>
    </location>
</feature>